<evidence type="ECO:0000313" key="4">
    <source>
        <dbReference type="EMBL" id="KAG9242154.1"/>
    </source>
</evidence>
<organism evidence="4 5">
    <name type="scientific">Calycina marina</name>
    <dbReference type="NCBI Taxonomy" id="1763456"/>
    <lineage>
        <taxon>Eukaryota</taxon>
        <taxon>Fungi</taxon>
        <taxon>Dikarya</taxon>
        <taxon>Ascomycota</taxon>
        <taxon>Pezizomycotina</taxon>
        <taxon>Leotiomycetes</taxon>
        <taxon>Helotiales</taxon>
        <taxon>Pezizellaceae</taxon>
        <taxon>Calycina</taxon>
    </lineage>
</organism>
<dbReference type="GO" id="GO:0004553">
    <property type="term" value="F:hydrolase activity, hydrolyzing O-glycosyl compounds"/>
    <property type="evidence" value="ECO:0007669"/>
    <property type="project" value="InterPro"/>
</dbReference>
<accession>A0A9P7YYH1</accession>
<dbReference type="Proteomes" id="UP000887226">
    <property type="component" value="Unassembled WGS sequence"/>
</dbReference>
<dbReference type="GO" id="GO:0005975">
    <property type="term" value="P:carbohydrate metabolic process"/>
    <property type="evidence" value="ECO:0007669"/>
    <property type="project" value="InterPro"/>
</dbReference>
<gene>
    <name evidence="4" type="ORF">BJ878DRAFT_187433</name>
</gene>
<sequence length="384" mass="42137">MTLLLVAFLFVTVLAECECGYSTVVNGSVDTLSYVFTDVIEADFLHIRNISLDTDWRRQNFSFTPEQGRGPYGMNYTIDNVVSNPIDKPTDWSGPGVFGPNAGVQLSVSPGIPSDGYIKGAELNSAREDLLWGTYRAGLKLTRVSGTCSAFFWYYNDAQEIDIEFLSALYVPENKTFPINLVLQTEASKAAGYDAQKSGTYILTNLPFDPTDGFHEYRIDFVPGNIVFYGDGIVLGRMNHSSIPTKPSPGHMILTHWSNGNPLWSHGPPAEEAVLTVSYVKSYFNSSSHNRTLQYASRCKNPHAYDSVCAIPDSSIDHVPIDGEDGATPAAPVASNYFFSDYENKTVGQTIYGKKSGADGFAVAWYLVWSAITVFTVLYVGGFA</sequence>
<feature type="chain" id="PRO_5040182818" evidence="2">
    <location>
        <begin position="16"/>
        <end position="384"/>
    </location>
</feature>
<dbReference type="PANTHER" id="PTHR38121">
    <property type="entry name" value="GH16 DOMAIN-CONTAINING PROTEIN"/>
    <property type="match status" value="1"/>
</dbReference>
<dbReference type="SUPFAM" id="SSF49899">
    <property type="entry name" value="Concanavalin A-like lectins/glucanases"/>
    <property type="match status" value="1"/>
</dbReference>
<evidence type="ECO:0000256" key="2">
    <source>
        <dbReference type="SAM" id="SignalP"/>
    </source>
</evidence>
<keyword evidence="5" id="KW-1185">Reference proteome</keyword>
<dbReference type="InterPro" id="IPR000757">
    <property type="entry name" value="Beta-glucanase-like"/>
</dbReference>
<dbReference type="Pfam" id="PF00722">
    <property type="entry name" value="Glyco_hydro_16"/>
    <property type="match status" value="1"/>
</dbReference>
<evidence type="ECO:0000256" key="1">
    <source>
        <dbReference type="SAM" id="Phobius"/>
    </source>
</evidence>
<protein>
    <submittedName>
        <fullName evidence="4">Glycoside hydrolase family 16 protein</fullName>
    </submittedName>
</protein>
<dbReference type="CDD" id="cd00413">
    <property type="entry name" value="Glyco_hydrolase_16"/>
    <property type="match status" value="1"/>
</dbReference>
<dbReference type="PANTHER" id="PTHR38121:SF5">
    <property type="entry name" value="GH16 DOMAIN-CONTAINING PROTEIN"/>
    <property type="match status" value="1"/>
</dbReference>
<comment type="caution">
    <text evidence="4">The sequence shown here is derived from an EMBL/GenBank/DDBJ whole genome shotgun (WGS) entry which is preliminary data.</text>
</comment>
<dbReference type="Gene3D" id="2.60.120.200">
    <property type="match status" value="1"/>
</dbReference>
<keyword evidence="4" id="KW-0378">Hydrolase</keyword>
<keyword evidence="1" id="KW-0812">Transmembrane</keyword>
<dbReference type="OrthoDB" id="25131at2759"/>
<dbReference type="EMBL" id="MU254106">
    <property type="protein sequence ID" value="KAG9242154.1"/>
    <property type="molecule type" value="Genomic_DNA"/>
</dbReference>
<feature type="domain" description="GH16" evidence="3">
    <location>
        <begin position="45"/>
        <end position="288"/>
    </location>
</feature>
<feature type="transmembrane region" description="Helical" evidence="1">
    <location>
        <begin position="363"/>
        <end position="383"/>
    </location>
</feature>
<name>A0A9P7YYH1_9HELO</name>
<dbReference type="InterPro" id="IPR013320">
    <property type="entry name" value="ConA-like_dom_sf"/>
</dbReference>
<evidence type="ECO:0000313" key="5">
    <source>
        <dbReference type="Proteomes" id="UP000887226"/>
    </source>
</evidence>
<keyword evidence="2" id="KW-0732">Signal</keyword>
<dbReference type="AlphaFoldDB" id="A0A9P7YYH1"/>
<proteinExistence type="predicted"/>
<keyword evidence="1" id="KW-0472">Membrane</keyword>
<reference evidence="4" key="1">
    <citation type="journal article" date="2021" name="IMA Fungus">
        <title>Genomic characterization of three marine fungi, including Emericellopsis atlantica sp. nov. with signatures of a generalist lifestyle and marine biomass degradation.</title>
        <authorList>
            <person name="Hagestad O.C."/>
            <person name="Hou L."/>
            <person name="Andersen J.H."/>
            <person name="Hansen E.H."/>
            <person name="Altermark B."/>
            <person name="Li C."/>
            <person name="Kuhnert E."/>
            <person name="Cox R.J."/>
            <person name="Crous P.W."/>
            <person name="Spatafora J.W."/>
            <person name="Lail K."/>
            <person name="Amirebrahimi M."/>
            <person name="Lipzen A."/>
            <person name="Pangilinan J."/>
            <person name="Andreopoulos W."/>
            <person name="Hayes R.D."/>
            <person name="Ng V."/>
            <person name="Grigoriev I.V."/>
            <person name="Jackson S.A."/>
            <person name="Sutton T.D.S."/>
            <person name="Dobson A.D.W."/>
            <person name="Rama T."/>
        </authorList>
    </citation>
    <scope>NUCLEOTIDE SEQUENCE</scope>
    <source>
        <strain evidence="4">TRa3180A</strain>
    </source>
</reference>
<evidence type="ECO:0000259" key="3">
    <source>
        <dbReference type="PROSITE" id="PS51762"/>
    </source>
</evidence>
<dbReference type="PROSITE" id="PS51762">
    <property type="entry name" value="GH16_2"/>
    <property type="match status" value="1"/>
</dbReference>
<feature type="signal peptide" evidence="2">
    <location>
        <begin position="1"/>
        <end position="15"/>
    </location>
</feature>
<keyword evidence="1" id="KW-1133">Transmembrane helix</keyword>